<evidence type="ECO:0000313" key="3">
    <source>
        <dbReference type="EMBL" id="AYV24502.1"/>
    </source>
</evidence>
<dbReference type="InterPro" id="IPR012341">
    <property type="entry name" value="6hp_glycosidase-like_sf"/>
</dbReference>
<dbReference type="InterPro" id="IPR048450">
    <property type="entry name" value="YgjK_N"/>
</dbReference>
<dbReference type="Gene3D" id="2.70.98.50">
    <property type="entry name" value="putative glycoside hydrolase family protein from bacillus halodurans"/>
    <property type="match status" value="1"/>
</dbReference>
<dbReference type="Gene3D" id="1.50.10.10">
    <property type="match status" value="1"/>
</dbReference>
<dbReference type="GO" id="GO:0005975">
    <property type="term" value="P:carbohydrate metabolic process"/>
    <property type="evidence" value="ECO:0007669"/>
    <property type="project" value="InterPro"/>
</dbReference>
<dbReference type="GO" id="GO:0004558">
    <property type="term" value="F:alpha-1,4-glucosidase activity"/>
    <property type="evidence" value="ECO:0007669"/>
    <property type="project" value="UniProtKB-EC"/>
</dbReference>
<dbReference type="InterPro" id="IPR054491">
    <property type="entry name" value="MGH1-like_GH"/>
</dbReference>
<organism evidence="3 4">
    <name type="scientific">Vibrio mediterranei</name>
    <dbReference type="NCBI Taxonomy" id="689"/>
    <lineage>
        <taxon>Bacteria</taxon>
        <taxon>Pseudomonadati</taxon>
        <taxon>Pseudomonadota</taxon>
        <taxon>Gammaproteobacteria</taxon>
        <taxon>Vibrionales</taxon>
        <taxon>Vibrionaceae</taxon>
        <taxon>Vibrio</taxon>
    </lineage>
</organism>
<gene>
    <name evidence="3" type="ORF">ECB94_24945</name>
</gene>
<proteinExistence type="predicted"/>
<keyword evidence="3" id="KW-0378">Hydrolase</keyword>
<evidence type="ECO:0000259" key="2">
    <source>
        <dbReference type="Pfam" id="PF22422"/>
    </source>
</evidence>
<dbReference type="RefSeq" id="WP_124942016.1">
    <property type="nucleotide sequence ID" value="NZ_CP033578.1"/>
</dbReference>
<accession>A0A3G4VLK3</accession>
<name>A0A3G4VLK3_9VIBR</name>
<dbReference type="SUPFAM" id="SSF48208">
    <property type="entry name" value="Six-hairpin glycosidases"/>
    <property type="match status" value="1"/>
</dbReference>
<sequence>MKKTILAIFVGSVISLSGCNSSSSDSTETLPSTDVSNFVNVLDRVGNPDRMKDRDAQSNLSYNAFTDLGAWHGHLLPSDDSAIGSAGGIMIVDQEYSSYIANENFDKLTLIDADNNQEINLLSAEVKAFSTPDALHQVIENNEFKVEMTTRFGTNRSSIIETKISNKSDQVRNLKLVWTGGFLRDFSTVGDDVAANTVYKALTGENGGVELTFKKAASWSGLKSEEGAEFFVTRSIGNATTAVTDYNYRSEGSVTINANGNTTFYNAYSYVHNPTEAISEASAVSTLLQQGATAMSTAKARWNDYLKHGLANDSATKAESNVAVKAMMTLNGNWRSPAGIVQHGTVTPSVTAIWFSGNNTWPWDTWKHAYAMAHFNPDVAMENIRTVFQFQVKNDDPIRPQDAGYLLDVVNYSLPQGRIDSGYYDDKYDIPSAAQNDASMNWNERNTKPSLAAWAVMEIYHSLINEFGRANDAQAWIDEMYPKLVAYHDWWLSNRDHNSNGVPEYGAAVDPSHNTDDGHMYIKVWTELGDDLKALVGADKVKEIDSNGTSKQYQVIGVDSYNLVLDNYEELAITGYSNGSQTATSWESGMDDAARFGFIYDLAKTNSRDWITTVSAATEYDQLGRYAQQHYNFDNTITGSSENWAYSDVSDANMAKLRDARKDWQVRFGENHDSGSNLVGFSMLQESVDQASYMYSDNKYLSEMAGLVSDGVEGKGRGQEFVVHAEFIKDYINTCMFDSATSFYYDIRLVDKDGKSFLDSSGNPVPGADLKRVDTPYQGKNVYCAGVVLTERGQAPDGWSPLFNGAATQANADKVMDVMLDASKFDSSTEYQGEGVSLGTASRDNPAYGADIYWRGRVWLDQFYFGLQALEKYGRHNDAVRIAEDLFQNGEGFGSDGAIRENYNPETGAVQGASNFSWSAAHTYMMYRNFYGK</sequence>
<feature type="domain" description="Mannosylglycerate hydrolase MGH1-like glycoside hydrolase" evidence="2">
    <location>
        <begin position="359"/>
        <end position="919"/>
    </location>
</feature>
<protein>
    <submittedName>
        <fullName evidence="3">Alpha-glucosidase</fullName>
        <ecNumber evidence="3">3.2.1.20</ecNumber>
    </submittedName>
</protein>
<keyword evidence="3" id="KW-0326">Glycosidase</keyword>
<dbReference type="Proteomes" id="UP000279760">
    <property type="component" value="Chromosome 2"/>
</dbReference>
<evidence type="ECO:0000313" key="4">
    <source>
        <dbReference type="Proteomes" id="UP000279760"/>
    </source>
</evidence>
<dbReference type="Pfam" id="PF21152">
    <property type="entry name" value="YgjK_N"/>
    <property type="match status" value="1"/>
</dbReference>
<dbReference type="EC" id="3.2.1.20" evidence="3"/>
<dbReference type="AlphaFoldDB" id="A0A3G4VLK3"/>
<dbReference type="EMBL" id="CP033578">
    <property type="protein sequence ID" value="AYV24502.1"/>
    <property type="molecule type" value="Genomic_DNA"/>
</dbReference>
<dbReference type="NCBIfam" id="NF007525">
    <property type="entry name" value="PRK10137.1"/>
    <property type="match status" value="1"/>
</dbReference>
<evidence type="ECO:0000259" key="1">
    <source>
        <dbReference type="Pfam" id="PF21152"/>
    </source>
</evidence>
<feature type="domain" description="Glucosidase YgjK N-terminal" evidence="1">
    <location>
        <begin position="43"/>
        <end position="303"/>
    </location>
</feature>
<dbReference type="Pfam" id="PF22422">
    <property type="entry name" value="MGH1-like_GH"/>
    <property type="match status" value="1"/>
</dbReference>
<dbReference type="PROSITE" id="PS51257">
    <property type="entry name" value="PROKAR_LIPOPROTEIN"/>
    <property type="match status" value="1"/>
</dbReference>
<reference evidence="3 4" key="1">
    <citation type="submission" date="2018-11" db="EMBL/GenBank/DDBJ databases">
        <title>Complete Genome Sequence of Vbrio mediterranei 117-T6: a Potential Pathogen Bacteria Isolated from the Conchocelis of Pyropia.</title>
        <authorList>
            <person name="Liu Q."/>
        </authorList>
    </citation>
    <scope>NUCLEOTIDE SEQUENCE [LARGE SCALE GENOMIC DNA]</scope>
    <source>
        <strain evidence="3 4">117-T6</strain>
    </source>
</reference>
<dbReference type="InterPro" id="IPR008928">
    <property type="entry name" value="6-hairpin_glycosidase_sf"/>
</dbReference>